<evidence type="ECO:0000256" key="2">
    <source>
        <dbReference type="SAM" id="SignalP"/>
    </source>
</evidence>
<proteinExistence type="predicted"/>
<feature type="compositionally biased region" description="Low complexity" evidence="1">
    <location>
        <begin position="49"/>
        <end position="61"/>
    </location>
</feature>
<keyword evidence="4" id="KW-1185">Reference proteome</keyword>
<evidence type="ECO:0000313" key="3">
    <source>
        <dbReference type="EMBL" id="MFC4469224.1"/>
    </source>
</evidence>
<keyword evidence="2" id="KW-0732">Signal</keyword>
<dbReference type="RefSeq" id="WP_386347841.1">
    <property type="nucleotide sequence ID" value="NZ_JBHSFG010000059.1"/>
</dbReference>
<organism evidence="3 4">
    <name type="scientific">Streptomyces xiangluensis</name>
    <dbReference type="NCBI Taxonomy" id="2665720"/>
    <lineage>
        <taxon>Bacteria</taxon>
        <taxon>Bacillati</taxon>
        <taxon>Actinomycetota</taxon>
        <taxon>Actinomycetes</taxon>
        <taxon>Kitasatosporales</taxon>
        <taxon>Streptomycetaceae</taxon>
        <taxon>Streptomyces</taxon>
    </lineage>
</organism>
<accession>A0ABV8YWX6</accession>
<feature type="chain" id="PRO_5046477744" evidence="2">
    <location>
        <begin position="28"/>
        <end position="309"/>
    </location>
</feature>
<name>A0ABV8YWX6_9ACTN</name>
<evidence type="ECO:0000256" key="1">
    <source>
        <dbReference type="SAM" id="MobiDB-lite"/>
    </source>
</evidence>
<gene>
    <name evidence="3" type="ORF">ACFPH6_32705</name>
</gene>
<feature type="signal peptide" evidence="2">
    <location>
        <begin position="1"/>
        <end position="27"/>
    </location>
</feature>
<feature type="region of interest" description="Disordered" evidence="1">
    <location>
        <begin position="49"/>
        <end position="73"/>
    </location>
</feature>
<dbReference type="Proteomes" id="UP001596012">
    <property type="component" value="Unassembled WGS sequence"/>
</dbReference>
<evidence type="ECO:0000313" key="4">
    <source>
        <dbReference type="Proteomes" id="UP001596012"/>
    </source>
</evidence>
<protein>
    <submittedName>
        <fullName evidence="3">ATP/GTP-binding protein</fullName>
    </submittedName>
</protein>
<dbReference type="EMBL" id="JBHSFG010000059">
    <property type="protein sequence ID" value="MFC4469224.1"/>
    <property type="molecule type" value="Genomic_DNA"/>
</dbReference>
<reference evidence="4" key="1">
    <citation type="journal article" date="2019" name="Int. J. Syst. Evol. Microbiol.">
        <title>The Global Catalogue of Microorganisms (GCM) 10K type strain sequencing project: providing services to taxonomists for standard genome sequencing and annotation.</title>
        <authorList>
            <consortium name="The Broad Institute Genomics Platform"/>
            <consortium name="The Broad Institute Genome Sequencing Center for Infectious Disease"/>
            <person name="Wu L."/>
            <person name="Ma J."/>
        </authorList>
    </citation>
    <scope>NUCLEOTIDE SEQUENCE [LARGE SCALE GENOMIC DNA]</scope>
    <source>
        <strain evidence="4">DT43</strain>
    </source>
</reference>
<sequence length="309" mass="32307">MLSRRALPAAVVAGLLTAATWQSIAYADGGKVVCDAKGVCRVVAEDTVTTPGQQGDDGQQPASNTGTGQKPKCVDSLQGNVEVPCQLDGFGSWVNGRNCYFEQANPQPPAGDPAWKGHDPDDGAVYDAYCPNNPNMTTEWFAQPPNGAVEAVDPQVLALQAVKNMTLLGPDIGIVPEPGGKGVVGMPVWMWANDTPNAWGPVTETASAGAVTVTATAQVSKVVWSMGDGAKVTCNGRGTAYEAAFGKKDSPDCGHRYDLPSTTRSSGKYHVTATATWTIDWQGGGQTGELTEIRDNAVDITVAEVQVLN</sequence>
<comment type="caution">
    <text evidence="3">The sequence shown here is derived from an EMBL/GenBank/DDBJ whole genome shotgun (WGS) entry which is preliminary data.</text>
</comment>